<feature type="transmembrane region" description="Helical" evidence="8">
    <location>
        <begin position="182"/>
        <end position="206"/>
    </location>
</feature>
<feature type="transmembrane region" description="Helical" evidence="8">
    <location>
        <begin position="98"/>
        <end position="115"/>
    </location>
</feature>
<keyword evidence="3" id="KW-1003">Cell membrane</keyword>
<evidence type="ECO:0000313" key="11">
    <source>
        <dbReference type="Proteomes" id="UP000515811"/>
    </source>
</evidence>
<dbReference type="PANTHER" id="PTHR42718">
    <property type="entry name" value="MAJOR FACILITATOR SUPERFAMILY MULTIDRUG TRANSPORTER MFSC"/>
    <property type="match status" value="1"/>
</dbReference>
<feature type="transmembrane region" description="Helical" evidence="8">
    <location>
        <begin position="247"/>
        <end position="265"/>
    </location>
</feature>
<evidence type="ECO:0000256" key="7">
    <source>
        <dbReference type="SAM" id="MobiDB-lite"/>
    </source>
</evidence>
<keyword evidence="4 8" id="KW-0812">Transmembrane</keyword>
<comment type="subcellular location">
    <subcellularLocation>
        <location evidence="1">Cell membrane</location>
        <topology evidence="1">Multi-pass membrane protein</topology>
    </subcellularLocation>
</comment>
<dbReference type="RefSeq" id="WP_187596188.1">
    <property type="nucleotide sequence ID" value="NZ_CP060714.1"/>
</dbReference>
<dbReference type="EMBL" id="CP060714">
    <property type="protein sequence ID" value="QNN55915.1"/>
    <property type="molecule type" value="Genomic_DNA"/>
</dbReference>
<evidence type="ECO:0000259" key="9">
    <source>
        <dbReference type="PROSITE" id="PS50850"/>
    </source>
</evidence>
<dbReference type="PROSITE" id="PS50850">
    <property type="entry name" value="MFS"/>
    <property type="match status" value="1"/>
</dbReference>
<dbReference type="InterPro" id="IPR011701">
    <property type="entry name" value="MFS"/>
</dbReference>
<feature type="transmembrane region" description="Helical" evidence="8">
    <location>
        <begin position="156"/>
        <end position="176"/>
    </location>
</feature>
<evidence type="ECO:0000256" key="6">
    <source>
        <dbReference type="ARBA" id="ARBA00023136"/>
    </source>
</evidence>
<dbReference type="CDD" id="cd17321">
    <property type="entry name" value="MFS_MMR_MDR_like"/>
    <property type="match status" value="1"/>
</dbReference>
<feature type="transmembrane region" description="Helical" evidence="8">
    <location>
        <begin position="285"/>
        <end position="303"/>
    </location>
</feature>
<keyword evidence="6 8" id="KW-0472">Membrane</keyword>
<feature type="transmembrane region" description="Helical" evidence="8">
    <location>
        <begin position="423"/>
        <end position="443"/>
    </location>
</feature>
<evidence type="ECO:0000256" key="4">
    <source>
        <dbReference type="ARBA" id="ARBA00022692"/>
    </source>
</evidence>
<dbReference type="PANTHER" id="PTHR42718:SF47">
    <property type="entry name" value="METHYL VIOLOGEN RESISTANCE PROTEIN SMVA"/>
    <property type="match status" value="1"/>
</dbReference>
<evidence type="ECO:0000256" key="8">
    <source>
        <dbReference type="SAM" id="Phobius"/>
    </source>
</evidence>
<evidence type="ECO:0000256" key="3">
    <source>
        <dbReference type="ARBA" id="ARBA00022475"/>
    </source>
</evidence>
<dbReference type="Gene3D" id="1.20.1250.20">
    <property type="entry name" value="MFS general substrate transporter like domains"/>
    <property type="match status" value="1"/>
</dbReference>
<dbReference type="GO" id="GO:0022857">
    <property type="term" value="F:transmembrane transporter activity"/>
    <property type="evidence" value="ECO:0007669"/>
    <property type="project" value="InterPro"/>
</dbReference>
<proteinExistence type="predicted"/>
<feature type="transmembrane region" description="Helical" evidence="8">
    <location>
        <begin position="499"/>
        <end position="519"/>
    </location>
</feature>
<keyword evidence="11" id="KW-1185">Reference proteome</keyword>
<evidence type="ECO:0000256" key="5">
    <source>
        <dbReference type="ARBA" id="ARBA00022989"/>
    </source>
</evidence>
<keyword evidence="2" id="KW-0813">Transport</keyword>
<feature type="transmembrane region" description="Helical" evidence="8">
    <location>
        <begin position="121"/>
        <end position="144"/>
    </location>
</feature>
<feature type="transmembrane region" description="Helical" evidence="8">
    <location>
        <begin position="356"/>
        <end position="374"/>
    </location>
</feature>
<dbReference type="Pfam" id="PF07690">
    <property type="entry name" value="MFS_1"/>
    <property type="match status" value="1"/>
</dbReference>
<feature type="transmembrane region" description="Helical" evidence="8">
    <location>
        <begin position="69"/>
        <end position="86"/>
    </location>
</feature>
<dbReference type="Proteomes" id="UP000515811">
    <property type="component" value="Chromosome"/>
</dbReference>
<dbReference type="KEGG" id="drg:H9K76_15095"/>
<gene>
    <name evidence="10" type="ORF">H9K76_15095</name>
</gene>
<dbReference type="AlphaFoldDB" id="A0A7G9RJZ0"/>
<sequence length="523" mass="54592">MQTRTNAHCTPSSPSATGASPPAALHARRWLILAIVSVALLLIVIDVTVLYTALPRLTHELAASASAKLWIMNAYALAVSGLLLGMGTLGDRLGHKRLFVAGLAVFGLASLAAAFSPTAGWLIAARAFLGLGAAMMMPATLSLIRLTFTNEQERAFAIGVWASVASGGMAFGPVVGGALLEHFWWGSVFLINVPIVLIALPLAVYFIPRGGPTSDRPWDPVASLQALVALVGITYAVKESGKQAPDWLAALAALVIGSLFAWRFVRRQLDSADPLLDLSLFRHRAFSAAVAGAMVTAAALIGMELMFSQRLQLVLGQSPLQTGWAILPLPLAAFVAGPLAGHWLSRIGHQRMLPGGLLVAGIGMAAFVLTHSAQQPLWQVGSLVLMGLGMGAAITTASSTIMLSAPEDRAGMAASVEEVSYELGGALGITLSGGLLSAVYTHAMPPLAELSTPGAAPLPSTVRDSLDEALMLAESLGSETGIRRLTDAAFSAFGQAFDVVLAVNTALLCMVAVLAWWSLKSRR</sequence>
<evidence type="ECO:0000256" key="2">
    <source>
        <dbReference type="ARBA" id="ARBA00022448"/>
    </source>
</evidence>
<feature type="transmembrane region" description="Helical" evidence="8">
    <location>
        <begin position="218"/>
        <end position="235"/>
    </location>
</feature>
<feature type="transmembrane region" description="Helical" evidence="8">
    <location>
        <begin position="30"/>
        <end position="54"/>
    </location>
</feature>
<protein>
    <submittedName>
        <fullName evidence="10">MFS transporter</fullName>
    </submittedName>
</protein>
<reference evidence="10 11" key="1">
    <citation type="submission" date="2020-08" db="EMBL/GenBank/DDBJ databases">
        <title>Genome sequence of Diaphorobacter ruginosibacter DSM 27467T.</title>
        <authorList>
            <person name="Hyun D.-W."/>
            <person name="Bae J.-W."/>
        </authorList>
    </citation>
    <scope>NUCLEOTIDE SEQUENCE [LARGE SCALE GENOMIC DNA]</scope>
    <source>
        <strain evidence="10 11">DSM 27467</strain>
    </source>
</reference>
<dbReference type="PRINTS" id="PR01036">
    <property type="entry name" value="TCRTETB"/>
</dbReference>
<feature type="region of interest" description="Disordered" evidence="7">
    <location>
        <begin position="1"/>
        <end position="20"/>
    </location>
</feature>
<accession>A0A7G9RJZ0</accession>
<feature type="transmembrane region" description="Helical" evidence="8">
    <location>
        <begin position="380"/>
        <end position="403"/>
    </location>
</feature>
<feature type="domain" description="Major facilitator superfamily (MFS) profile" evidence="9">
    <location>
        <begin position="32"/>
        <end position="523"/>
    </location>
</feature>
<feature type="compositionally biased region" description="Low complexity" evidence="7">
    <location>
        <begin position="10"/>
        <end position="20"/>
    </location>
</feature>
<dbReference type="Gene3D" id="1.20.1720.10">
    <property type="entry name" value="Multidrug resistance protein D"/>
    <property type="match status" value="1"/>
</dbReference>
<name>A0A7G9RJZ0_9BURK</name>
<keyword evidence="5 8" id="KW-1133">Transmembrane helix</keyword>
<dbReference type="GO" id="GO:0005886">
    <property type="term" value="C:plasma membrane"/>
    <property type="evidence" value="ECO:0007669"/>
    <property type="project" value="UniProtKB-SubCell"/>
</dbReference>
<organism evidence="10 11">
    <name type="scientific">Diaphorobacter ruginosibacter</name>
    <dbReference type="NCBI Taxonomy" id="1715720"/>
    <lineage>
        <taxon>Bacteria</taxon>
        <taxon>Pseudomonadati</taxon>
        <taxon>Pseudomonadota</taxon>
        <taxon>Betaproteobacteria</taxon>
        <taxon>Burkholderiales</taxon>
        <taxon>Comamonadaceae</taxon>
        <taxon>Diaphorobacter</taxon>
    </lineage>
</organism>
<dbReference type="InterPro" id="IPR020846">
    <property type="entry name" value="MFS_dom"/>
</dbReference>
<feature type="transmembrane region" description="Helical" evidence="8">
    <location>
        <begin position="323"/>
        <end position="344"/>
    </location>
</feature>
<evidence type="ECO:0000313" key="10">
    <source>
        <dbReference type="EMBL" id="QNN55915.1"/>
    </source>
</evidence>
<dbReference type="InterPro" id="IPR036259">
    <property type="entry name" value="MFS_trans_sf"/>
</dbReference>
<dbReference type="SUPFAM" id="SSF103473">
    <property type="entry name" value="MFS general substrate transporter"/>
    <property type="match status" value="1"/>
</dbReference>
<evidence type="ECO:0000256" key="1">
    <source>
        <dbReference type="ARBA" id="ARBA00004651"/>
    </source>
</evidence>